<dbReference type="EMBL" id="NEYZ02000032">
    <property type="protein sequence ID" value="RNT45309.1"/>
    <property type="molecule type" value="Genomic_DNA"/>
</dbReference>
<dbReference type="AlphaFoldDB" id="A0AAX1WLA3"/>
<evidence type="ECO:0000313" key="2">
    <source>
        <dbReference type="Proteomes" id="UP000286098"/>
    </source>
</evidence>
<organism evidence="1 2">
    <name type="scientific">Enterobacter roggenkampii</name>
    <dbReference type="NCBI Taxonomy" id="1812935"/>
    <lineage>
        <taxon>Bacteria</taxon>
        <taxon>Pseudomonadati</taxon>
        <taxon>Pseudomonadota</taxon>
        <taxon>Gammaproteobacteria</taxon>
        <taxon>Enterobacterales</taxon>
        <taxon>Enterobacteriaceae</taxon>
        <taxon>Enterobacter</taxon>
        <taxon>Enterobacter cloacae complex</taxon>
    </lineage>
</organism>
<name>A0AAX1WLA3_9ENTR</name>
<proteinExistence type="predicted"/>
<evidence type="ECO:0000313" key="1">
    <source>
        <dbReference type="EMBL" id="RNT45309.1"/>
    </source>
</evidence>
<dbReference type="Proteomes" id="UP000286098">
    <property type="component" value="Unassembled WGS sequence"/>
</dbReference>
<comment type="caution">
    <text evidence="1">The sequence shown here is derived from an EMBL/GenBank/DDBJ whole genome shotgun (WGS) entry which is preliminary data.</text>
</comment>
<reference evidence="1 2" key="1">
    <citation type="submission" date="2018-10" db="EMBL/GenBank/DDBJ databases">
        <authorList>
            <person name="Vanduin D."/>
            <person name="Fouts D."/>
            <person name="Wright M."/>
            <person name="Sutton G."/>
            <person name="Nguyen K."/>
            <person name="Kreiswirth B."/>
            <person name="Chen L."/>
            <person name="Rojas L."/>
            <person name="Hujer A."/>
            <person name="Hujer K."/>
            <person name="Bonomo R."/>
            <person name="Adams M."/>
        </authorList>
    </citation>
    <scope>NUCLEOTIDE SEQUENCE [LARGE SCALE GENOMIC DNA]</scope>
    <source>
        <strain evidence="1 2">CRK0054</strain>
    </source>
</reference>
<accession>A0AAX1WLA3</accession>
<protein>
    <submittedName>
        <fullName evidence="1">Uncharacterized protein</fullName>
    </submittedName>
</protein>
<gene>
    <name evidence="1" type="ORF">B9059_005900</name>
</gene>
<sequence>MLFGISFMRFVLISFRLFKLTICISKFFVIERFSFRVSRVCGSFQLTLKRNVIEQIYVGGVVS</sequence>